<keyword evidence="3" id="KW-0812">Transmembrane</keyword>
<evidence type="ECO:0000256" key="11">
    <source>
        <dbReference type="ARBA" id="ARBA00048778"/>
    </source>
</evidence>
<dbReference type="Pfam" id="PF25426">
    <property type="entry name" value="AAA_lid_BCS1"/>
    <property type="match status" value="1"/>
</dbReference>
<name>A0A0W0FL86_MONRR</name>
<dbReference type="InterPro" id="IPR003593">
    <property type="entry name" value="AAA+_ATPase"/>
</dbReference>
<evidence type="ECO:0000256" key="9">
    <source>
        <dbReference type="ARBA" id="ARBA00023128"/>
    </source>
</evidence>
<evidence type="ECO:0000256" key="12">
    <source>
        <dbReference type="RuleBase" id="RU003651"/>
    </source>
</evidence>
<comment type="catalytic activity">
    <reaction evidence="11">
        <text>ATP + H2O = ADP + phosphate + H(+)</text>
        <dbReference type="Rhea" id="RHEA:13065"/>
        <dbReference type="ChEBI" id="CHEBI:15377"/>
        <dbReference type="ChEBI" id="CHEBI:15378"/>
        <dbReference type="ChEBI" id="CHEBI:30616"/>
        <dbReference type="ChEBI" id="CHEBI:43474"/>
        <dbReference type="ChEBI" id="CHEBI:456216"/>
    </reaction>
    <physiologicalReaction direction="left-to-right" evidence="11">
        <dbReference type="Rhea" id="RHEA:13066"/>
    </physiologicalReaction>
</comment>
<dbReference type="Pfam" id="PF08740">
    <property type="entry name" value="BCS1_N"/>
    <property type="match status" value="1"/>
</dbReference>
<evidence type="ECO:0000259" key="13">
    <source>
        <dbReference type="SMART" id="SM00382"/>
    </source>
</evidence>
<keyword evidence="5" id="KW-0999">Mitochondrion inner membrane</keyword>
<dbReference type="GO" id="GO:0016887">
    <property type="term" value="F:ATP hydrolysis activity"/>
    <property type="evidence" value="ECO:0007669"/>
    <property type="project" value="InterPro"/>
</dbReference>
<keyword evidence="6" id="KW-0378">Hydrolase</keyword>
<dbReference type="SUPFAM" id="SSF52540">
    <property type="entry name" value="P-loop containing nucleoside triphosphate hydrolases"/>
    <property type="match status" value="1"/>
</dbReference>
<comment type="subcellular location">
    <subcellularLocation>
        <location evidence="1">Mitochondrion inner membrane</location>
        <topology evidence="1">Single-pass membrane protein</topology>
    </subcellularLocation>
</comment>
<evidence type="ECO:0000259" key="14">
    <source>
        <dbReference type="SMART" id="SM01024"/>
    </source>
</evidence>
<evidence type="ECO:0000256" key="10">
    <source>
        <dbReference type="ARBA" id="ARBA00023136"/>
    </source>
</evidence>
<proteinExistence type="inferred from homology"/>
<keyword evidence="4 12" id="KW-0547">Nucleotide-binding</keyword>
<dbReference type="InterPro" id="IPR027417">
    <property type="entry name" value="P-loop_NTPase"/>
</dbReference>
<dbReference type="InterPro" id="IPR057495">
    <property type="entry name" value="AAA_lid_BCS1"/>
</dbReference>
<evidence type="ECO:0000313" key="15">
    <source>
        <dbReference type="EMBL" id="KTB37111.1"/>
    </source>
</evidence>
<keyword evidence="7 12" id="KW-0067">ATP-binding</keyword>
<evidence type="ECO:0000256" key="1">
    <source>
        <dbReference type="ARBA" id="ARBA00004434"/>
    </source>
</evidence>
<dbReference type="CDD" id="cd19510">
    <property type="entry name" value="RecA-like_BCS1"/>
    <property type="match status" value="1"/>
</dbReference>
<protein>
    <recommendedName>
        <fullName evidence="17">Mitochondrial chaperone bcs1</fullName>
    </recommendedName>
</protein>
<dbReference type="InterPro" id="IPR050747">
    <property type="entry name" value="Mitochondrial_chaperone_BCS1"/>
</dbReference>
<evidence type="ECO:0000256" key="7">
    <source>
        <dbReference type="ARBA" id="ARBA00022840"/>
    </source>
</evidence>
<dbReference type="FunFam" id="3.40.50.300:FF:000768">
    <property type="entry name" value="Probable mitochondrial chaperone bcs1"/>
    <property type="match status" value="1"/>
</dbReference>
<feature type="domain" description="AAA+ ATPase" evidence="13">
    <location>
        <begin position="256"/>
        <end position="387"/>
    </location>
</feature>
<evidence type="ECO:0000313" key="16">
    <source>
        <dbReference type="Proteomes" id="UP000054988"/>
    </source>
</evidence>
<feature type="domain" description="BCS1 N-terminal" evidence="14">
    <location>
        <begin position="45"/>
        <end position="225"/>
    </location>
</feature>
<dbReference type="EMBL" id="LATX01001869">
    <property type="protein sequence ID" value="KTB37111.1"/>
    <property type="molecule type" value="Genomic_DNA"/>
</dbReference>
<evidence type="ECO:0000256" key="2">
    <source>
        <dbReference type="ARBA" id="ARBA00007448"/>
    </source>
</evidence>
<keyword evidence="9" id="KW-0496">Mitochondrion</keyword>
<comment type="caution">
    <text evidence="15">The sequence shown here is derived from an EMBL/GenBank/DDBJ whole genome shotgun (WGS) entry which is preliminary data.</text>
</comment>
<dbReference type="PANTHER" id="PTHR23070">
    <property type="entry name" value="BCS1 AAA-TYPE ATPASE"/>
    <property type="match status" value="1"/>
</dbReference>
<dbReference type="InterPro" id="IPR003960">
    <property type="entry name" value="ATPase_AAA_CS"/>
</dbReference>
<organism evidence="15 16">
    <name type="scientific">Moniliophthora roreri</name>
    <name type="common">Frosty pod rot fungus</name>
    <name type="synonym">Monilia roreri</name>
    <dbReference type="NCBI Taxonomy" id="221103"/>
    <lineage>
        <taxon>Eukaryota</taxon>
        <taxon>Fungi</taxon>
        <taxon>Dikarya</taxon>
        <taxon>Basidiomycota</taxon>
        <taxon>Agaricomycotina</taxon>
        <taxon>Agaricomycetes</taxon>
        <taxon>Agaricomycetidae</taxon>
        <taxon>Agaricales</taxon>
        <taxon>Marasmiineae</taxon>
        <taxon>Marasmiaceae</taxon>
        <taxon>Moniliophthora</taxon>
    </lineage>
</organism>
<keyword evidence="8" id="KW-1133">Transmembrane helix</keyword>
<dbReference type="GO" id="GO:0005524">
    <property type="term" value="F:ATP binding"/>
    <property type="evidence" value="ECO:0007669"/>
    <property type="project" value="UniProtKB-KW"/>
</dbReference>
<accession>A0A0W0FL86</accession>
<dbReference type="Proteomes" id="UP000054988">
    <property type="component" value="Unassembled WGS sequence"/>
</dbReference>
<dbReference type="InterPro" id="IPR014851">
    <property type="entry name" value="BCS1_N"/>
</dbReference>
<dbReference type="SMART" id="SM00382">
    <property type="entry name" value="AAA"/>
    <property type="match status" value="1"/>
</dbReference>
<evidence type="ECO:0000256" key="4">
    <source>
        <dbReference type="ARBA" id="ARBA00022741"/>
    </source>
</evidence>
<dbReference type="SMART" id="SM01024">
    <property type="entry name" value="BCS1_N"/>
    <property type="match status" value="1"/>
</dbReference>
<dbReference type="AlphaFoldDB" id="A0A0W0FL86"/>
<keyword evidence="10" id="KW-0472">Membrane</keyword>
<comment type="similarity">
    <text evidence="2">Belongs to the AAA ATPase family. BCS1 subfamily.</text>
</comment>
<dbReference type="Gene3D" id="3.40.50.300">
    <property type="entry name" value="P-loop containing nucleotide triphosphate hydrolases"/>
    <property type="match status" value="1"/>
</dbReference>
<reference evidence="15 16" key="1">
    <citation type="submission" date="2015-12" db="EMBL/GenBank/DDBJ databases">
        <title>Draft genome sequence of Moniliophthora roreri, the causal agent of frosty pod rot of cacao.</title>
        <authorList>
            <person name="Aime M.C."/>
            <person name="Diaz-Valderrama J.R."/>
            <person name="Kijpornyongpan T."/>
            <person name="Phillips-Mora W."/>
        </authorList>
    </citation>
    <scope>NUCLEOTIDE SEQUENCE [LARGE SCALE GENOMIC DNA]</scope>
    <source>
        <strain evidence="15 16">MCA 2952</strain>
    </source>
</reference>
<evidence type="ECO:0000256" key="8">
    <source>
        <dbReference type="ARBA" id="ARBA00022989"/>
    </source>
</evidence>
<dbReference type="eggNOG" id="KOG0743">
    <property type="taxonomic scope" value="Eukaryota"/>
</dbReference>
<dbReference type="GO" id="GO:0005743">
    <property type="term" value="C:mitochondrial inner membrane"/>
    <property type="evidence" value="ECO:0007669"/>
    <property type="project" value="UniProtKB-SubCell"/>
</dbReference>
<evidence type="ECO:0000256" key="6">
    <source>
        <dbReference type="ARBA" id="ARBA00022801"/>
    </source>
</evidence>
<evidence type="ECO:0000256" key="3">
    <source>
        <dbReference type="ARBA" id="ARBA00022692"/>
    </source>
</evidence>
<dbReference type="PROSITE" id="PS00674">
    <property type="entry name" value="AAA"/>
    <property type="match status" value="1"/>
</dbReference>
<gene>
    <name evidence="15" type="ORF">WG66_10281</name>
</gene>
<sequence length="459" mass="51609">MPTGTPEGLSNVDSVVNQATGNSSKAWLETFLGENPYFQAGFGLMGVGVALTALRKLATLGNIALRRRMLVSVEINNKDRAYPWLLEWMAHQNTLNQSISTGSLLSRSHRLSVETTVHQRRNGSSSVLFNLVAGTGIHWLNYRNVWMQVIRERETQSMQMMSGTPWETVTFTTLSRDRGIFPQLLAEARDLAMHGQEGKLVIHTAWGIEWKPFGLPRRKRPLNSVVLEPGVGEKIEKDLQTFLNRRQWYADRGIPYRRGYLLHGPPGSGKSSFIQALAGSLHYDICLLNLSERGLGDDKLNHLLSNVPDRSFVLIEDVDSAFNKRVQTSEDGYQSSVTFSGFLNALDGVASGEERIIFMTTNHLERLDPALIRPGRVDLLEYIGDATPEQAYTLFTRFYGADCIEADDLDKLGRTLQNLVETGIQKDKRISMAALQGLFIRNSAKDAILYCQEYFHTRR</sequence>
<evidence type="ECO:0008006" key="17">
    <source>
        <dbReference type="Google" id="ProtNLM"/>
    </source>
</evidence>
<evidence type="ECO:0000256" key="5">
    <source>
        <dbReference type="ARBA" id="ARBA00022792"/>
    </source>
</evidence>
<dbReference type="InterPro" id="IPR003959">
    <property type="entry name" value="ATPase_AAA_core"/>
</dbReference>
<dbReference type="Pfam" id="PF00004">
    <property type="entry name" value="AAA"/>
    <property type="match status" value="1"/>
</dbReference>
<dbReference type="GO" id="GO:0034551">
    <property type="term" value="P:mitochondrial respiratory chain complex III assembly"/>
    <property type="evidence" value="ECO:0007669"/>
    <property type="project" value="UniProtKB-ARBA"/>
</dbReference>